<dbReference type="EMBL" id="FUZT01000001">
    <property type="protein sequence ID" value="SKC35937.1"/>
    <property type="molecule type" value="Genomic_DNA"/>
</dbReference>
<organism evidence="8 9">
    <name type="scientific">Maledivibacter halophilus</name>
    <dbReference type="NCBI Taxonomy" id="36842"/>
    <lineage>
        <taxon>Bacteria</taxon>
        <taxon>Bacillati</taxon>
        <taxon>Bacillota</taxon>
        <taxon>Clostridia</taxon>
        <taxon>Peptostreptococcales</taxon>
        <taxon>Caminicellaceae</taxon>
        <taxon>Maledivibacter</taxon>
    </lineage>
</organism>
<protein>
    <submittedName>
        <fullName evidence="8">PAS domain S-box-containing protein</fullName>
    </submittedName>
</protein>
<evidence type="ECO:0000256" key="5">
    <source>
        <dbReference type="ARBA" id="ARBA00023163"/>
    </source>
</evidence>
<dbReference type="SUPFAM" id="SSF52540">
    <property type="entry name" value="P-loop containing nucleoside triphosphate hydrolases"/>
    <property type="match status" value="1"/>
</dbReference>
<dbReference type="NCBIfam" id="TIGR00229">
    <property type="entry name" value="sensory_box"/>
    <property type="match status" value="1"/>
</dbReference>
<dbReference type="GO" id="GO:0043565">
    <property type="term" value="F:sequence-specific DNA binding"/>
    <property type="evidence" value="ECO:0007669"/>
    <property type="project" value="InterPro"/>
</dbReference>
<evidence type="ECO:0000256" key="4">
    <source>
        <dbReference type="ARBA" id="ARBA00023125"/>
    </source>
</evidence>
<name>A0A1T5I9T6_9FIRM</name>
<dbReference type="Gene3D" id="3.40.50.300">
    <property type="entry name" value="P-loop containing nucleotide triphosphate hydrolases"/>
    <property type="match status" value="1"/>
</dbReference>
<dbReference type="RefSeq" id="WP_079488529.1">
    <property type="nucleotide sequence ID" value="NZ_FUZT01000001.1"/>
</dbReference>
<dbReference type="InterPro" id="IPR058031">
    <property type="entry name" value="AAA_lid_NorR"/>
</dbReference>
<dbReference type="PRINTS" id="PR01590">
    <property type="entry name" value="HTHFIS"/>
</dbReference>
<dbReference type="InterPro" id="IPR027417">
    <property type="entry name" value="P-loop_NTPase"/>
</dbReference>
<dbReference type="Pfam" id="PF25601">
    <property type="entry name" value="AAA_lid_14"/>
    <property type="match status" value="1"/>
</dbReference>
<dbReference type="SUPFAM" id="SSF46689">
    <property type="entry name" value="Homeodomain-like"/>
    <property type="match status" value="1"/>
</dbReference>
<dbReference type="PROSITE" id="PS00676">
    <property type="entry name" value="SIGMA54_INTERACT_2"/>
    <property type="match status" value="1"/>
</dbReference>
<dbReference type="SMART" id="SM00382">
    <property type="entry name" value="AAA"/>
    <property type="match status" value="1"/>
</dbReference>
<dbReference type="PANTHER" id="PTHR32071:SF57">
    <property type="entry name" value="C4-DICARBOXYLATE TRANSPORT TRANSCRIPTIONAL REGULATORY PROTEIN DCTD"/>
    <property type="match status" value="1"/>
</dbReference>
<feature type="domain" description="Sigma-54 factor interaction" evidence="6">
    <location>
        <begin position="155"/>
        <end position="384"/>
    </location>
</feature>
<dbReference type="InterPro" id="IPR025943">
    <property type="entry name" value="Sigma_54_int_dom_ATP-bd_2"/>
</dbReference>
<dbReference type="InterPro" id="IPR000014">
    <property type="entry name" value="PAS"/>
</dbReference>
<dbReference type="AlphaFoldDB" id="A0A1T5I9T6"/>
<dbReference type="InterPro" id="IPR002078">
    <property type="entry name" value="Sigma_54_int"/>
</dbReference>
<dbReference type="Proteomes" id="UP000190285">
    <property type="component" value="Unassembled WGS sequence"/>
</dbReference>
<dbReference type="Gene3D" id="3.30.450.20">
    <property type="entry name" value="PAS domain"/>
    <property type="match status" value="1"/>
</dbReference>
<dbReference type="CDD" id="cd00009">
    <property type="entry name" value="AAA"/>
    <property type="match status" value="1"/>
</dbReference>
<dbReference type="InterPro" id="IPR009057">
    <property type="entry name" value="Homeodomain-like_sf"/>
</dbReference>
<evidence type="ECO:0000256" key="2">
    <source>
        <dbReference type="ARBA" id="ARBA00022840"/>
    </source>
</evidence>
<dbReference type="PANTHER" id="PTHR32071">
    <property type="entry name" value="TRANSCRIPTIONAL REGULATORY PROTEIN"/>
    <property type="match status" value="1"/>
</dbReference>
<dbReference type="InterPro" id="IPR002197">
    <property type="entry name" value="HTH_Fis"/>
</dbReference>
<dbReference type="SUPFAM" id="SSF55785">
    <property type="entry name" value="PYP-like sensor domain (PAS domain)"/>
    <property type="match status" value="1"/>
</dbReference>
<dbReference type="InterPro" id="IPR025944">
    <property type="entry name" value="Sigma_54_int_dom_CS"/>
</dbReference>
<dbReference type="Pfam" id="PF02954">
    <property type="entry name" value="HTH_8"/>
    <property type="match status" value="1"/>
</dbReference>
<dbReference type="GO" id="GO:0005524">
    <property type="term" value="F:ATP binding"/>
    <property type="evidence" value="ECO:0007669"/>
    <property type="project" value="UniProtKB-KW"/>
</dbReference>
<evidence type="ECO:0000313" key="8">
    <source>
        <dbReference type="EMBL" id="SKC35937.1"/>
    </source>
</evidence>
<dbReference type="PROSITE" id="PS50112">
    <property type="entry name" value="PAS"/>
    <property type="match status" value="1"/>
</dbReference>
<gene>
    <name evidence="8" type="ORF">SAMN02194393_00098</name>
</gene>
<dbReference type="PROSITE" id="PS00688">
    <property type="entry name" value="SIGMA54_INTERACT_3"/>
    <property type="match status" value="1"/>
</dbReference>
<dbReference type="PROSITE" id="PS50045">
    <property type="entry name" value="SIGMA54_INTERACT_4"/>
    <property type="match status" value="1"/>
</dbReference>
<dbReference type="FunFam" id="3.40.50.300:FF:000006">
    <property type="entry name" value="DNA-binding transcriptional regulator NtrC"/>
    <property type="match status" value="1"/>
</dbReference>
<dbReference type="InterPro" id="IPR013767">
    <property type="entry name" value="PAS_fold"/>
</dbReference>
<evidence type="ECO:0000259" key="7">
    <source>
        <dbReference type="PROSITE" id="PS50112"/>
    </source>
</evidence>
<sequence>MKDNLDRYKYIFDEILRMTDDGFIVVDKEGIVTDINDQYCDFLGTRKEKVVGRNIKETISNSKMIDIMQNACREEGAIHKFVEGETKEADNKFLLVSRSCVYNEEHEVIASVAQVKFRLQTLDCAKKLMKEYSELEFYKEEYNKISTKYYTFDGMIGSSKNFLCIKKIAMRAAKNSFPVLLTGETGTGKEVFARAIHNGSDRKDKPMVSINCGAIPSELLESELFGYEEGSFTGAKKGGKIGKLIHADGGTVFLDEIGDMPKDMQVKLLRVLQEKEVDKIGGTTPVSVDIRVIAATRQNLAKMVIEGQFREDLYYRLNVINIEMIPLRDRREDILVFANCFLNKINDEYKTSTTLSKEVKKCFQGYSWPGNIRELDNVIRSSYASCDEFVIQLTDLPTKMASSHNVNIFSGSDEKMLKNMVNSYECSIIKEVLKKCNWNCQLTANRLGIHRSLLYKKMKKFGIKIKKTI</sequence>
<dbReference type="GO" id="GO:0006355">
    <property type="term" value="P:regulation of DNA-templated transcription"/>
    <property type="evidence" value="ECO:0007669"/>
    <property type="project" value="InterPro"/>
</dbReference>
<dbReference type="Gene3D" id="1.10.10.60">
    <property type="entry name" value="Homeodomain-like"/>
    <property type="match status" value="1"/>
</dbReference>
<evidence type="ECO:0000256" key="3">
    <source>
        <dbReference type="ARBA" id="ARBA00023015"/>
    </source>
</evidence>
<dbReference type="SMART" id="SM00091">
    <property type="entry name" value="PAS"/>
    <property type="match status" value="1"/>
</dbReference>
<dbReference type="Gene3D" id="1.10.8.60">
    <property type="match status" value="1"/>
</dbReference>
<dbReference type="STRING" id="36842.SAMN02194393_00098"/>
<dbReference type="Pfam" id="PF00989">
    <property type="entry name" value="PAS"/>
    <property type="match status" value="1"/>
</dbReference>
<reference evidence="8 9" key="1">
    <citation type="submission" date="2017-02" db="EMBL/GenBank/DDBJ databases">
        <authorList>
            <person name="Peterson S.W."/>
        </authorList>
    </citation>
    <scope>NUCLEOTIDE SEQUENCE [LARGE SCALE GENOMIC DNA]</scope>
    <source>
        <strain evidence="8 9">M1</strain>
    </source>
</reference>
<keyword evidence="2" id="KW-0067">ATP-binding</keyword>
<accession>A0A1T5I9T6</accession>
<evidence type="ECO:0000313" key="9">
    <source>
        <dbReference type="Proteomes" id="UP000190285"/>
    </source>
</evidence>
<dbReference type="InterPro" id="IPR035965">
    <property type="entry name" value="PAS-like_dom_sf"/>
</dbReference>
<dbReference type="InterPro" id="IPR003593">
    <property type="entry name" value="AAA+_ATPase"/>
</dbReference>
<keyword evidence="4" id="KW-0238">DNA-binding</keyword>
<feature type="domain" description="PAS" evidence="7">
    <location>
        <begin position="8"/>
        <end position="85"/>
    </location>
</feature>
<proteinExistence type="predicted"/>
<evidence type="ECO:0000259" key="6">
    <source>
        <dbReference type="PROSITE" id="PS50045"/>
    </source>
</evidence>
<evidence type="ECO:0000256" key="1">
    <source>
        <dbReference type="ARBA" id="ARBA00022741"/>
    </source>
</evidence>
<dbReference type="InterPro" id="IPR025662">
    <property type="entry name" value="Sigma_54_int_dom_ATP-bd_1"/>
</dbReference>
<keyword evidence="1" id="KW-0547">Nucleotide-binding</keyword>
<dbReference type="Pfam" id="PF00158">
    <property type="entry name" value="Sigma54_activat"/>
    <property type="match status" value="1"/>
</dbReference>
<keyword evidence="5" id="KW-0804">Transcription</keyword>
<dbReference type="PROSITE" id="PS00675">
    <property type="entry name" value="SIGMA54_INTERACT_1"/>
    <property type="match status" value="1"/>
</dbReference>
<dbReference type="CDD" id="cd00130">
    <property type="entry name" value="PAS"/>
    <property type="match status" value="1"/>
</dbReference>
<keyword evidence="3" id="KW-0805">Transcription regulation</keyword>
<dbReference type="OrthoDB" id="9803970at2"/>
<keyword evidence="9" id="KW-1185">Reference proteome</keyword>